<name>A0A915DUE8_9BILA</name>
<evidence type="ECO:0000313" key="4">
    <source>
        <dbReference type="WBParaSite" id="jg2329"/>
    </source>
</evidence>
<dbReference type="Proteomes" id="UP000887574">
    <property type="component" value="Unplaced"/>
</dbReference>
<dbReference type="WBParaSite" id="jg2329">
    <property type="protein sequence ID" value="jg2329"/>
    <property type="gene ID" value="jg2329"/>
</dbReference>
<feature type="transmembrane region" description="Helical" evidence="2">
    <location>
        <begin position="58"/>
        <end position="79"/>
    </location>
</feature>
<feature type="compositionally biased region" description="Basic residues" evidence="1">
    <location>
        <begin position="1"/>
        <end position="10"/>
    </location>
</feature>
<evidence type="ECO:0000256" key="2">
    <source>
        <dbReference type="SAM" id="Phobius"/>
    </source>
</evidence>
<sequence>MAGNQRHRRQVAAGGARRRHVEEVDTDDSGIETMMTASIAPSEPLLSGRRRSVRVDDVLWMVCFIFTLIFFDIPNTLLFNQKVLPFYLQCALANHKGWALSHATFIRVAMAFCWFFTAISFCLATWQVYQIWSIYICLVSTMTFLACIAII</sequence>
<evidence type="ECO:0000313" key="3">
    <source>
        <dbReference type="Proteomes" id="UP000887574"/>
    </source>
</evidence>
<reference evidence="4" key="1">
    <citation type="submission" date="2022-11" db="UniProtKB">
        <authorList>
            <consortium name="WormBaseParasite"/>
        </authorList>
    </citation>
    <scope>IDENTIFICATION</scope>
</reference>
<dbReference type="AlphaFoldDB" id="A0A915DUE8"/>
<feature type="transmembrane region" description="Helical" evidence="2">
    <location>
        <begin position="105"/>
        <end position="126"/>
    </location>
</feature>
<keyword evidence="3" id="KW-1185">Reference proteome</keyword>
<protein>
    <submittedName>
        <fullName evidence="4">Uncharacterized protein</fullName>
    </submittedName>
</protein>
<keyword evidence="2" id="KW-0812">Transmembrane</keyword>
<feature type="region of interest" description="Disordered" evidence="1">
    <location>
        <begin position="1"/>
        <end position="25"/>
    </location>
</feature>
<organism evidence="3 4">
    <name type="scientific">Ditylenchus dipsaci</name>
    <dbReference type="NCBI Taxonomy" id="166011"/>
    <lineage>
        <taxon>Eukaryota</taxon>
        <taxon>Metazoa</taxon>
        <taxon>Ecdysozoa</taxon>
        <taxon>Nematoda</taxon>
        <taxon>Chromadorea</taxon>
        <taxon>Rhabditida</taxon>
        <taxon>Tylenchina</taxon>
        <taxon>Tylenchomorpha</taxon>
        <taxon>Sphaerularioidea</taxon>
        <taxon>Anguinidae</taxon>
        <taxon>Anguininae</taxon>
        <taxon>Ditylenchus</taxon>
    </lineage>
</organism>
<evidence type="ECO:0000256" key="1">
    <source>
        <dbReference type="SAM" id="MobiDB-lite"/>
    </source>
</evidence>
<keyword evidence="2" id="KW-0472">Membrane</keyword>
<proteinExistence type="predicted"/>
<keyword evidence="2" id="KW-1133">Transmembrane helix</keyword>
<accession>A0A915DUE8</accession>
<feature type="transmembrane region" description="Helical" evidence="2">
    <location>
        <begin position="132"/>
        <end position="150"/>
    </location>
</feature>